<protein>
    <recommendedName>
        <fullName evidence="3">DUF1963 domain-containing protein</fullName>
    </recommendedName>
</protein>
<organism evidence="1 2">
    <name type="scientific">Escherichia marmotae</name>
    <dbReference type="NCBI Taxonomy" id="1499973"/>
    <lineage>
        <taxon>Bacteria</taxon>
        <taxon>Pseudomonadati</taxon>
        <taxon>Pseudomonadota</taxon>
        <taxon>Gammaproteobacteria</taxon>
        <taxon>Enterobacterales</taxon>
        <taxon>Enterobacteriaceae</taxon>
        <taxon>Escherichia</taxon>
    </lineage>
</organism>
<gene>
    <name evidence="1" type="ORF">NVV43_09275</name>
</gene>
<comment type="caution">
    <text evidence="1">The sequence shown here is derived from an EMBL/GenBank/DDBJ whole genome shotgun (WGS) entry which is preliminary data.</text>
</comment>
<proteinExistence type="predicted"/>
<evidence type="ECO:0008006" key="3">
    <source>
        <dbReference type="Google" id="ProtNLM"/>
    </source>
</evidence>
<dbReference type="AlphaFoldDB" id="A0AAW5MJ80"/>
<reference evidence="1" key="1">
    <citation type="submission" date="2022-07" db="EMBL/GenBank/DDBJ databases">
        <title>Diversity of ethanolamine utilization by human commensal Escherichia coli.</title>
        <authorList>
            <person name="Jubelin G."/>
        </authorList>
    </citation>
    <scope>NUCLEOTIDE SEQUENCE</scope>
    <source>
        <strain evidence="1">S1</strain>
    </source>
</reference>
<dbReference type="EMBL" id="JANPXH010000007">
    <property type="protein sequence ID" value="MCR6675800.1"/>
    <property type="molecule type" value="Genomic_DNA"/>
</dbReference>
<evidence type="ECO:0000313" key="2">
    <source>
        <dbReference type="Proteomes" id="UP001206878"/>
    </source>
</evidence>
<evidence type="ECO:0000313" key="1">
    <source>
        <dbReference type="EMBL" id="MCR6675800.1"/>
    </source>
</evidence>
<accession>A0AAW5MJ80</accession>
<name>A0AAW5MJ80_9ESCH</name>
<dbReference type="Proteomes" id="UP001206878">
    <property type="component" value="Unassembled WGS sequence"/>
</dbReference>
<sequence length="157" mass="18700">MDIFVDILLPKRNFRLIELEEQYHTWGDEKFPCTPREFKWKNSLSFIMEDIPHPYEKIIPDCIPIGSYYIYSLNDNVIYEWEKNINKKKENNNILKEFILEHLSNIESWGLAISFDEDVIDGIDEFLLMKNESELINKIDNSISWNCGRGFIGFKIN</sequence>